<dbReference type="Pfam" id="PF18906">
    <property type="entry name" value="Phage_tube_2"/>
    <property type="match status" value="1"/>
</dbReference>
<sequence>MSDSNRVQFYELEESTLGTTPTAALNELRFTGESLGHDFTTAVSEEIRNDRGITDVITVGQEETGSINFELSYGSYDNLLPGALYSGDWPTLLTMTEITLDAVASDSSFNDSGTGIPAFVAGQWVEVRGFTGDTSNNGYHKVVSRTTAKLVVNSTLVDDAAGESVTIKGTMIRAAVTRKSYTLEKEFADITQFQSFTGCVVNSLDIEVSANSVLKGSFEFMGLSSGLAQATVGTGSPTAANTNAVMNASSNVGDIQEGGAALGANVYIQSLGLKLDNGLRPSDAIGSIAHVDIGVGEINLTGSM</sequence>
<dbReference type="EMBL" id="LAZR01036296">
    <property type="protein sequence ID" value="KKL25224.1"/>
    <property type="molecule type" value="Genomic_DNA"/>
</dbReference>
<protein>
    <submittedName>
        <fullName evidence="1">Uncharacterized protein</fullName>
    </submittedName>
</protein>
<dbReference type="InterPro" id="IPR044000">
    <property type="entry name" value="Phage_tube_2"/>
</dbReference>
<reference evidence="1" key="1">
    <citation type="journal article" date="2015" name="Nature">
        <title>Complex archaea that bridge the gap between prokaryotes and eukaryotes.</title>
        <authorList>
            <person name="Spang A."/>
            <person name="Saw J.H."/>
            <person name="Jorgensen S.L."/>
            <person name="Zaremba-Niedzwiedzka K."/>
            <person name="Martijn J."/>
            <person name="Lind A.E."/>
            <person name="van Eijk R."/>
            <person name="Schleper C."/>
            <person name="Guy L."/>
            <person name="Ettema T.J."/>
        </authorList>
    </citation>
    <scope>NUCLEOTIDE SEQUENCE</scope>
</reference>
<gene>
    <name evidence="1" type="ORF">LCGC14_2407440</name>
</gene>
<organism evidence="1">
    <name type="scientific">marine sediment metagenome</name>
    <dbReference type="NCBI Taxonomy" id="412755"/>
    <lineage>
        <taxon>unclassified sequences</taxon>
        <taxon>metagenomes</taxon>
        <taxon>ecological metagenomes</taxon>
    </lineage>
</organism>
<comment type="caution">
    <text evidence="1">The sequence shown here is derived from an EMBL/GenBank/DDBJ whole genome shotgun (WGS) entry which is preliminary data.</text>
</comment>
<proteinExistence type="predicted"/>
<accession>A0A0F9BTF6</accession>
<evidence type="ECO:0000313" key="1">
    <source>
        <dbReference type="EMBL" id="KKL25224.1"/>
    </source>
</evidence>
<name>A0A0F9BTF6_9ZZZZ</name>
<dbReference type="AlphaFoldDB" id="A0A0F9BTF6"/>
<feature type="non-terminal residue" evidence="1">
    <location>
        <position position="304"/>
    </location>
</feature>